<evidence type="ECO:0000313" key="2">
    <source>
        <dbReference type="EMBL" id="MCM5678251.1"/>
    </source>
</evidence>
<dbReference type="RefSeq" id="WP_251776391.1">
    <property type="nucleotide sequence ID" value="NZ_JAMKFE010000001.1"/>
</dbReference>
<dbReference type="InterPro" id="IPR029058">
    <property type="entry name" value="AB_hydrolase_fold"/>
</dbReference>
<evidence type="ECO:0000313" key="3">
    <source>
        <dbReference type="Proteomes" id="UP001165541"/>
    </source>
</evidence>
<dbReference type="SUPFAM" id="SSF53474">
    <property type="entry name" value="alpha/beta-Hydrolases"/>
    <property type="match status" value="1"/>
</dbReference>
<evidence type="ECO:0000256" key="1">
    <source>
        <dbReference type="SAM" id="SignalP"/>
    </source>
</evidence>
<keyword evidence="1" id="KW-0732">Signal</keyword>
<proteinExistence type="predicted"/>
<dbReference type="EMBL" id="JAMKFE010000001">
    <property type="protein sequence ID" value="MCM5678251.1"/>
    <property type="molecule type" value="Genomic_DNA"/>
</dbReference>
<name>A0ABT0YHP2_9BURK</name>
<feature type="chain" id="PRO_5046191373" description="Esterase" evidence="1">
    <location>
        <begin position="34"/>
        <end position="315"/>
    </location>
</feature>
<sequence length="315" mass="34795">MERTHGLFMLRSMRGAAASLGKLLALTAITAAASIAHVPDAQAARCNRDSIGNWKCSFQERKHTFNSNSLFGCVGMPISRHVRYEVPEGTPPAGGWPVVFYYNGFVAVGSPQQNPFDSRWWEPFGAVYGSRVLHELLDDPRGTGKKYAVIAAEAPTVGFVTQFWDTNVPFPYEYSSDACFLPDLFEEAKMGAYGPVDMTKRYAFGISSGGYNTSRMAVTFNKNSEWSALAIVAGSYATCSGPLCFIPDKLPSNHPPTKFYHGVFDFVVPVTTMNRYHEKLKSQGVPTDRELHYGGHEFGPPTVGRSGIKAWFDRF</sequence>
<comment type="caution">
    <text evidence="2">The sequence shown here is derived from an EMBL/GenBank/DDBJ whole genome shotgun (WGS) entry which is preliminary data.</text>
</comment>
<evidence type="ECO:0008006" key="4">
    <source>
        <dbReference type="Google" id="ProtNLM"/>
    </source>
</evidence>
<accession>A0ABT0YHP2</accession>
<dbReference type="Gene3D" id="3.40.50.1820">
    <property type="entry name" value="alpha/beta hydrolase"/>
    <property type="match status" value="1"/>
</dbReference>
<reference evidence="2" key="1">
    <citation type="submission" date="2022-05" db="EMBL/GenBank/DDBJ databases">
        <title>Schlegelella sp. nov., isolated from mangrove soil.</title>
        <authorList>
            <person name="Liu Y."/>
            <person name="Ge X."/>
            <person name="Liu W."/>
        </authorList>
    </citation>
    <scope>NUCLEOTIDE SEQUENCE</scope>
    <source>
        <strain evidence="2">S2-27</strain>
    </source>
</reference>
<protein>
    <recommendedName>
        <fullName evidence="4">Esterase</fullName>
    </recommendedName>
</protein>
<dbReference type="Proteomes" id="UP001165541">
    <property type="component" value="Unassembled WGS sequence"/>
</dbReference>
<keyword evidence="3" id="KW-1185">Reference proteome</keyword>
<feature type="signal peptide" evidence="1">
    <location>
        <begin position="1"/>
        <end position="33"/>
    </location>
</feature>
<gene>
    <name evidence="2" type="ORF">M8A51_01770</name>
</gene>
<organism evidence="2 3">
    <name type="scientific">Caldimonas mangrovi</name>
    <dbReference type="NCBI Taxonomy" id="2944811"/>
    <lineage>
        <taxon>Bacteria</taxon>
        <taxon>Pseudomonadati</taxon>
        <taxon>Pseudomonadota</taxon>
        <taxon>Betaproteobacteria</taxon>
        <taxon>Burkholderiales</taxon>
        <taxon>Sphaerotilaceae</taxon>
        <taxon>Caldimonas</taxon>
    </lineage>
</organism>